<dbReference type="SMART" id="SM00710">
    <property type="entry name" value="PbH1"/>
    <property type="match status" value="4"/>
</dbReference>
<reference evidence="3" key="1">
    <citation type="submission" date="2020-03" db="EMBL/GenBank/DDBJ databases">
        <title>The deep terrestrial virosphere.</title>
        <authorList>
            <person name="Holmfeldt K."/>
            <person name="Nilsson E."/>
            <person name="Simone D."/>
            <person name="Lopez-Fernandez M."/>
            <person name="Wu X."/>
            <person name="de Brujin I."/>
            <person name="Lundin D."/>
            <person name="Andersson A."/>
            <person name="Bertilsson S."/>
            <person name="Dopson M."/>
        </authorList>
    </citation>
    <scope>NUCLEOTIDE SEQUENCE</scope>
    <source>
        <strain evidence="3">TM448A04219</strain>
    </source>
</reference>
<dbReference type="Gene3D" id="2.160.20.10">
    <property type="entry name" value="Single-stranded right-handed beta-helix, Pectin lyase-like"/>
    <property type="match status" value="1"/>
</dbReference>
<proteinExistence type="predicted"/>
<name>A0A6H2A1A1_9ZZZZ</name>
<dbReference type="InterPro" id="IPR011050">
    <property type="entry name" value="Pectin_lyase_fold/virulence"/>
</dbReference>
<sequence length="356" mass="37308">MALGLRGSKGVAAPPFTAGPYEWDQFVTFSAGIGASVTPGHVFYVDPRGPEYGLGNDANDGKSWSHALATIQAAVDKCVDKRGDVIFVGPAANAKNSDGTDYRKIKENVLITKSNVHIYAVPFKSTWSHQYRPSDGSGPGGDRTEYAISLYPPAVVASNVGFVVNAQCVEIAGFCIDVGGGMVGIYIGDGSGITGTASESYNSAGAWIHDNYIRGGSEGTAAAGIVLQGCGSDVIIENNTIEQCGGYGIYIGSGSGKTNERPKIINNRFIDNKGYGVYVYNSATNRQILIHGNVFTDETNTMTAGIKSAGTSTSHMLVSGNFFGCDVPLDLSTSDFFSGNFKVTTGTATETYIAEA</sequence>
<evidence type="ECO:0000259" key="2">
    <source>
        <dbReference type="SMART" id="SM00722"/>
    </source>
</evidence>
<dbReference type="InterPro" id="IPR012334">
    <property type="entry name" value="Pectin_lyas_fold"/>
</dbReference>
<evidence type="ECO:0000256" key="1">
    <source>
        <dbReference type="ARBA" id="ARBA00022737"/>
    </source>
</evidence>
<dbReference type="Pfam" id="PF13229">
    <property type="entry name" value="Beta_helix"/>
    <property type="match status" value="1"/>
</dbReference>
<dbReference type="GO" id="GO:0016829">
    <property type="term" value="F:lyase activity"/>
    <property type="evidence" value="ECO:0007669"/>
    <property type="project" value="UniProtKB-KW"/>
</dbReference>
<keyword evidence="3" id="KW-0456">Lyase</keyword>
<dbReference type="EMBL" id="MT144466">
    <property type="protein sequence ID" value="QJA53963.1"/>
    <property type="molecule type" value="Genomic_DNA"/>
</dbReference>
<dbReference type="SMART" id="SM00722">
    <property type="entry name" value="CASH"/>
    <property type="match status" value="1"/>
</dbReference>
<evidence type="ECO:0000313" key="3">
    <source>
        <dbReference type="EMBL" id="QJA53963.1"/>
    </source>
</evidence>
<dbReference type="InterPro" id="IPR039448">
    <property type="entry name" value="Beta_helix"/>
</dbReference>
<dbReference type="InterPro" id="IPR006626">
    <property type="entry name" value="PbH1"/>
</dbReference>
<dbReference type="SUPFAM" id="SSF51126">
    <property type="entry name" value="Pectin lyase-like"/>
    <property type="match status" value="1"/>
</dbReference>
<keyword evidence="1" id="KW-0677">Repeat</keyword>
<gene>
    <name evidence="3" type="ORF">TM448A04219_0003</name>
</gene>
<organism evidence="3">
    <name type="scientific">viral metagenome</name>
    <dbReference type="NCBI Taxonomy" id="1070528"/>
    <lineage>
        <taxon>unclassified sequences</taxon>
        <taxon>metagenomes</taxon>
        <taxon>organismal metagenomes</taxon>
    </lineage>
</organism>
<dbReference type="AlphaFoldDB" id="A0A6H2A1A1"/>
<dbReference type="InterPro" id="IPR006633">
    <property type="entry name" value="Carb-bd_sugar_hydrolysis-dom"/>
</dbReference>
<protein>
    <submittedName>
        <fullName evidence="3">Putative pectate lyase</fullName>
    </submittedName>
</protein>
<accession>A0A6H2A1A1</accession>
<feature type="domain" description="Carbohydrate-binding/sugar hydrolysis" evidence="2">
    <location>
        <begin position="133"/>
        <end position="280"/>
    </location>
</feature>